<dbReference type="AlphaFoldDB" id="A0A3E1R6W7"/>
<name>A0A3E1R6W7_9BURK</name>
<organism evidence="3 4">
    <name type="scientific">Rhodoferax lacus</name>
    <dbReference type="NCBI Taxonomy" id="2184758"/>
    <lineage>
        <taxon>Bacteria</taxon>
        <taxon>Pseudomonadati</taxon>
        <taxon>Pseudomonadota</taxon>
        <taxon>Betaproteobacteria</taxon>
        <taxon>Burkholderiales</taxon>
        <taxon>Comamonadaceae</taxon>
        <taxon>Rhodoferax</taxon>
    </lineage>
</organism>
<accession>A0A3E1R6W7</accession>
<dbReference type="EMBL" id="QFZK01000025">
    <property type="protein sequence ID" value="RFO94983.1"/>
    <property type="molecule type" value="Genomic_DNA"/>
</dbReference>
<evidence type="ECO:0000313" key="3">
    <source>
        <dbReference type="EMBL" id="RFO94983.1"/>
    </source>
</evidence>
<dbReference type="RefSeq" id="WP_117180082.1">
    <property type="nucleotide sequence ID" value="NZ_QFZK01000025.1"/>
</dbReference>
<evidence type="ECO:0000256" key="1">
    <source>
        <dbReference type="ARBA" id="ARBA00006484"/>
    </source>
</evidence>
<dbReference type="Gene3D" id="3.40.50.720">
    <property type="entry name" value="NAD(P)-binding Rossmann-like Domain"/>
    <property type="match status" value="1"/>
</dbReference>
<dbReference type="InterPro" id="IPR036291">
    <property type="entry name" value="NAD(P)-bd_dom_sf"/>
</dbReference>
<proteinExistence type="inferred from homology"/>
<sequence>MFQLDGRVALVTGSGQGMGLGVVRALCQQGARVVINDYYPERAEAAVAALQADGFTVCAAPGDITLAAVREQLVATARSAFGEIDILVNNAGVPPGMPNSLRPFKDLGDEDFERQLDLNLRAILGLTRHVVGGMCERGFGRIVIITSESWRLGMPMGLSNYAAAKSAALGFMRHLAHEVGRSGVNANAVSLGAMNNFGYDEIAKRTTAVGRAGTPEDVGAAVAYLVSNEASWMSGQVLPLNGGSCTA</sequence>
<keyword evidence="4" id="KW-1185">Reference proteome</keyword>
<dbReference type="PRINTS" id="PR00080">
    <property type="entry name" value="SDRFAMILY"/>
</dbReference>
<dbReference type="InterPro" id="IPR050259">
    <property type="entry name" value="SDR"/>
</dbReference>
<dbReference type="PANTHER" id="PTHR42879:SF2">
    <property type="entry name" value="3-OXOACYL-[ACYL-CARRIER-PROTEIN] REDUCTASE FABG"/>
    <property type="match status" value="1"/>
</dbReference>
<dbReference type="OrthoDB" id="8888385at2"/>
<comment type="caution">
    <text evidence="3">The sequence shown here is derived from an EMBL/GenBank/DDBJ whole genome shotgun (WGS) entry which is preliminary data.</text>
</comment>
<dbReference type="Pfam" id="PF00106">
    <property type="entry name" value="adh_short"/>
    <property type="match status" value="1"/>
</dbReference>
<gene>
    <name evidence="3" type="ORF">DIC66_20675</name>
</gene>
<dbReference type="CDD" id="cd05233">
    <property type="entry name" value="SDR_c"/>
    <property type="match status" value="1"/>
</dbReference>
<dbReference type="Proteomes" id="UP000260665">
    <property type="component" value="Unassembled WGS sequence"/>
</dbReference>
<reference evidence="3 4" key="1">
    <citation type="submission" date="2018-05" db="EMBL/GenBank/DDBJ databases">
        <title>Rhodoferax soyangensis sp.nov., isolated from an oligotrophic freshwater lake.</title>
        <authorList>
            <person name="Park M."/>
        </authorList>
    </citation>
    <scope>NUCLEOTIDE SEQUENCE [LARGE SCALE GENOMIC DNA]</scope>
    <source>
        <strain evidence="3 4">IMCC26218</strain>
    </source>
</reference>
<evidence type="ECO:0000256" key="2">
    <source>
        <dbReference type="RuleBase" id="RU000363"/>
    </source>
</evidence>
<dbReference type="PANTHER" id="PTHR42879">
    <property type="entry name" value="3-OXOACYL-(ACYL-CARRIER-PROTEIN) REDUCTASE"/>
    <property type="match status" value="1"/>
</dbReference>
<evidence type="ECO:0000313" key="4">
    <source>
        <dbReference type="Proteomes" id="UP000260665"/>
    </source>
</evidence>
<dbReference type="PRINTS" id="PR00081">
    <property type="entry name" value="GDHRDH"/>
</dbReference>
<comment type="similarity">
    <text evidence="1 2">Belongs to the short-chain dehydrogenases/reductases (SDR) family.</text>
</comment>
<dbReference type="InterPro" id="IPR002347">
    <property type="entry name" value="SDR_fam"/>
</dbReference>
<protein>
    <submittedName>
        <fullName evidence="3">Short-chain dehydrogenase</fullName>
    </submittedName>
</protein>
<dbReference type="FunFam" id="3.40.50.720:FF:000084">
    <property type="entry name" value="Short-chain dehydrogenase reductase"/>
    <property type="match status" value="1"/>
</dbReference>
<dbReference type="SUPFAM" id="SSF51735">
    <property type="entry name" value="NAD(P)-binding Rossmann-fold domains"/>
    <property type="match status" value="1"/>
</dbReference>